<sequence length="126" mass="14116">MSALGLPRRKLQQLSRQNLPSPAFIVKTLSKRSDLPLFMPHLIPVLTILFMVGALACLLVYRSSRQRLPGKAAYALRHSRHFKGGMLCCHLCGETDIGIDEKRSAASYKVYACRRCTTALWRDKAG</sequence>
<accession>A0A840RE14</accession>
<reference evidence="2 3" key="1">
    <citation type="submission" date="2020-08" db="EMBL/GenBank/DDBJ databases">
        <title>Genomic Encyclopedia of Type Strains, Phase IV (KMG-IV): sequencing the most valuable type-strain genomes for metagenomic binning, comparative biology and taxonomic classification.</title>
        <authorList>
            <person name="Goeker M."/>
        </authorList>
    </citation>
    <scope>NUCLEOTIDE SEQUENCE [LARGE SCALE GENOMIC DNA]</scope>
    <source>
        <strain evidence="2 3">DSM 18233</strain>
    </source>
</reference>
<evidence type="ECO:0000313" key="3">
    <source>
        <dbReference type="Proteomes" id="UP000543030"/>
    </source>
</evidence>
<gene>
    <name evidence="2" type="ORF">HNQ50_001274</name>
</gene>
<evidence type="ECO:0000313" key="2">
    <source>
        <dbReference type="EMBL" id="MBB5190552.1"/>
    </source>
</evidence>
<evidence type="ECO:0000256" key="1">
    <source>
        <dbReference type="SAM" id="Phobius"/>
    </source>
</evidence>
<dbReference type="Proteomes" id="UP000543030">
    <property type="component" value="Unassembled WGS sequence"/>
</dbReference>
<dbReference type="AlphaFoldDB" id="A0A840RE14"/>
<name>A0A840RE14_9NEIS</name>
<organism evidence="2 3">
    <name type="scientific">Silvimonas terrae</name>
    <dbReference type="NCBI Taxonomy" id="300266"/>
    <lineage>
        <taxon>Bacteria</taxon>
        <taxon>Pseudomonadati</taxon>
        <taxon>Pseudomonadota</taxon>
        <taxon>Betaproteobacteria</taxon>
        <taxon>Neisseriales</taxon>
        <taxon>Chitinibacteraceae</taxon>
        <taxon>Silvimonas</taxon>
    </lineage>
</organism>
<keyword evidence="1" id="KW-0812">Transmembrane</keyword>
<keyword evidence="1" id="KW-0472">Membrane</keyword>
<protein>
    <submittedName>
        <fullName evidence="2">Uncharacterized protein</fullName>
    </submittedName>
</protein>
<comment type="caution">
    <text evidence="2">The sequence shown here is derived from an EMBL/GenBank/DDBJ whole genome shotgun (WGS) entry which is preliminary data.</text>
</comment>
<keyword evidence="3" id="KW-1185">Reference proteome</keyword>
<keyword evidence="1" id="KW-1133">Transmembrane helix</keyword>
<proteinExistence type="predicted"/>
<feature type="transmembrane region" description="Helical" evidence="1">
    <location>
        <begin position="38"/>
        <end position="61"/>
    </location>
</feature>
<dbReference type="EMBL" id="JACHHN010000002">
    <property type="protein sequence ID" value="MBB5190552.1"/>
    <property type="molecule type" value="Genomic_DNA"/>
</dbReference>